<proteinExistence type="predicted"/>
<protein>
    <submittedName>
        <fullName evidence="15">Histone-lysine N-methyltransferase 2C-like</fullName>
    </submittedName>
</protein>
<evidence type="ECO:0000256" key="4">
    <source>
        <dbReference type="ARBA" id="ARBA00022771"/>
    </source>
</evidence>
<evidence type="ECO:0000256" key="1">
    <source>
        <dbReference type="ARBA" id="ARBA00004123"/>
    </source>
</evidence>
<comment type="subcellular location">
    <subcellularLocation>
        <location evidence="1">Nucleus</location>
    </subcellularLocation>
</comment>
<evidence type="ECO:0000259" key="12">
    <source>
        <dbReference type="PROSITE" id="PS50089"/>
    </source>
</evidence>
<dbReference type="PROSITE" id="PS51805">
    <property type="entry name" value="EPHD"/>
    <property type="match status" value="1"/>
</dbReference>
<evidence type="ECO:0000259" key="13">
    <source>
        <dbReference type="PROSITE" id="PS51805"/>
    </source>
</evidence>
<evidence type="ECO:0000256" key="6">
    <source>
        <dbReference type="ARBA" id="ARBA00023015"/>
    </source>
</evidence>
<dbReference type="PROSITE" id="PS50089">
    <property type="entry name" value="ZF_RING_2"/>
    <property type="match status" value="1"/>
</dbReference>
<evidence type="ECO:0000313" key="14">
    <source>
        <dbReference type="Proteomes" id="UP001318040"/>
    </source>
</evidence>
<keyword evidence="7" id="KW-0804">Transcription</keyword>
<dbReference type="SUPFAM" id="SSF57903">
    <property type="entry name" value="FYVE/PHD zinc finger"/>
    <property type="match status" value="1"/>
</dbReference>
<dbReference type="PANTHER" id="PTHR45888">
    <property type="entry name" value="HL01030P-RELATED"/>
    <property type="match status" value="1"/>
</dbReference>
<dbReference type="InterPro" id="IPR019787">
    <property type="entry name" value="Znf_PHD-finger"/>
</dbReference>
<dbReference type="InterPro" id="IPR001841">
    <property type="entry name" value="Znf_RING"/>
</dbReference>
<dbReference type="SMART" id="SM00249">
    <property type="entry name" value="PHD"/>
    <property type="match status" value="2"/>
</dbReference>
<name>A0AAJ7WZY3_PETMA</name>
<evidence type="ECO:0000313" key="15">
    <source>
        <dbReference type="RefSeq" id="XP_032816200.1"/>
    </source>
</evidence>
<feature type="region of interest" description="Disordered" evidence="10">
    <location>
        <begin position="145"/>
        <end position="239"/>
    </location>
</feature>
<feature type="compositionally biased region" description="Basic and acidic residues" evidence="10">
    <location>
        <begin position="157"/>
        <end position="176"/>
    </location>
</feature>
<dbReference type="RefSeq" id="XP_032816200.1">
    <property type="nucleotide sequence ID" value="XM_032960309.1"/>
</dbReference>
<dbReference type="AlphaFoldDB" id="A0AAJ7WZY3"/>
<dbReference type="GO" id="GO:0003713">
    <property type="term" value="F:transcription coactivator activity"/>
    <property type="evidence" value="ECO:0007669"/>
    <property type="project" value="TreeGrafter"/>
</dbReference>
<dbReference type="GO" id="GO:0008270">
    <property type="term" value="F:zinc ion binding"/>
    <property type="evidence" value="ECO:0007669"/>
    <property type="project" value="UniProtKB-KW"/>
</dbReference>
<dbReference type="PANTHER" id="PTHR45888:SF6">
    <property type="entry name" value="HL01030P-RELATED"/>
    <property type="match status" value="1"/>
</dbReference>
<dbReference type="CDD" id="cd15665">
    <property type="entry name" value="ePHD1_KMT2C_like"/>
    <property type="match status" value="1"/>
</dbReference>
<dbReference type="FunFam" id="3.30.40.10:FF:000080">
    <property type="entry name" value="Histone-lysine N-methyltransferase 2C"/>
    <property type="match status" value="1"/>
</dbReference>
<feature type="domain" description="RING-type" evidence="12">
    <location>
        <begin position="363"/>
        <end position="408"/>
    </location>
</feature>
<dbReference type="Pfam" id="PF00628">
    <property type="entry name" value="PHD"/>
    <property type="match status" value="1"/>
</dbReference>
<accession>A0AAJ7WZY3</accession>
<evidence type="ECO:0000259" key="11">
    <source>
        <dbReference type="PROSITE" id="PS50016"/>
    </source>
</evidence>
<keyword evidence="6" id="KW-0805">Transcription regulation</keyword>
<gene>
    <name evidence="15" type="primary">LOC116945771</name>
</gene>
<keyword evidence="8" id="KW-0539">Nucleus</keyword>
<organism evidence="14 15">
    <name type="scientific">Petromyzon marinus</name>
    <name type="common">Sea lamprey</name>
    <dbReference type="NCBI Taxonomy" id="7757"/>
    <lineage>
        <taxon>Eukaryota</taxon>
        <taxon>Metazoa</taxon>
        <taxon>Chordata</taxon>
        <taxon>Craniata</taxon>
        <taxon>Vertebrata</taxon>
        <taxon>Cyclostomata</taxon>
        <taxon>Hyperoartia</taxon>
        <taxon>Petromyzontiformes</taxon>
        <taxon>Petromyzontidae</taxon>
        <taxon>Petromyzon</taxon>
    </lineage>
</organism>
<dbReference type="GO" id="GO:0045944">
    <property type="term" value="P:positive regulation of transcription by RNA polymerase II"/>
    <property type="evidence" value="ECO:0007669"/>
    <property type="project" value="TreeGrafter"/>
</dbReference>
<keyword evidence="14" id="KW-1185">Reference proteome</keyword>
<dbReference type="InterPro" id="IPR034732">
    <property type="entry name" value="EPHD"/>
</dbReference>
<evidence type="ECO:0000256" key="5">
    <source>
        <dbReference type="ARBA" id="ARBA00022833"/>
    </source>
</evidence>
<dbReference type="KEGG" id="pmrn:116945771"/>
<sequence>MESDGEAGTAAPQAGGASERRARGRPRKDGVLATPTQRPAKTRGAGRLRATGDGDSNGRNGTGDVGDDMTTEEADVKEGSMAEGGEPSPPPCPSTGTEEPSPGQGPSPQAECSNDTLGHRCAFCHCGGESLLGQGDLTCCGPTPGFMPSYRRSSPRARRDEGSDTERPAARTRRSDSAGAGGLTEVTPPRCKRGSLDTAELAGGEKSPRQSGVGRGNKREQCKSPQRTPPGPPQNELRGVGDLWDELSRVGLPDDVDTQILFNTTGHCWAHHCCAAWSEGVCMAEDEALLNVDKAVLVGLTQRCAYCRRLGATIKCWEEKCRQFYHYPCAAGAGTFQDIQSLTLLCPDHLEQAVELVGEEAECAICDSPGDVSDQLFCTSCGQHYHGACLEIVPTPSKRVGWQCPDCKICQTCKESGDDSKMLVCDTCGQGLSHILFATRP</sequence>
<keyword evidence="2" id="KW-0479">Metal-binding</keyword>
<evidence type="ECO:0000256" key="8">
    <source>
        <dbReference type="ARBA" id="ARBA00023242"/>
    </source>
</evidence>
<dbReference type="Proteomes" id="UP001318040">
    <property type="component" value="Chromosome 2"/>
</dbReference>
<evidence type="ECO:0000256" key="7">
    <source>
        <dbReference type="ARBA" id="ARBA00023163"/>
    </source>
</evidence>
<dbReference type="GO" id="GO:0044666">
    <property type="term" value="C:MLL3/4 complex"/>
    <property type="evidence" value="ECO:0007669"/>
    <property type="project" value="TreeGrafter"/>
</dbReference>
<evidence type="ECO:0000256" key="9">
    <source>
        <dbReference type="PROSITE-ProRule" id="PRU00175"/>
    </source>
</evidence>
<keyword evidence="5" id="KW-0862">Zinc</keyword>
<dbReference type="GO" id="GO:0042800">
    <property type="term" value="F:histone H3K4 methyltransferase activity"/>
    <property type="evidence" value="ECO:0007669"/>
    <property type="project" value="TreeGrafter"/>
</dbReference>
<keyword evidence="4 9" id="KW-0863">Zinc-finger</keyword>
<feature type="region of interest" description="Disordered" evidence="10">
    <location>
        <begin position="1"/>
        <end position="114"/>
    </location>
</feature>
<dbReference type="InterPro" id="IPR011011">
    <property type="entry name" value="Znf_FYVE_PHD"/>
</dbReference>
<dbReference type="PROSITE" id="PS50016">
    <property type="entry name" value="ZF_PHD_2"/>
    <property type="match status" value="1"/>
</dbReference>
<dbReference type="InterPro" id="IPR001965">
    <property type="entry name" value="Znf_PHD"/>
</dbReference>
<dbReference type="Pfam" id="PF13832">
    <property type="entry name" value="zf-HC5HC2H_2"/>
    <property type="match status" value="1"/>
</dbReference>
<dbReference type="InterPro" id="IPR013083">
    <property type="entry name" value="Znf_RING/FYVE/PHD"/>
</dbReference>
<dbReference type="CDD" id="cd15509">
    <property type="entry name" value="PHD1_KMT2C_like"/>
    <property type="match status" value="1"/>
</dbReference>
<evidence type="ECO:0000256" key="2">
    <source>
        <dbReference type="ARBA" id="ARBA00022723"/>
    </source>
</evidence>
<dbReference type="FunFam" id="3.30.40.10:FF:000852">
    <property type="entry name" value="Histone-lysine N-methyltransferase 2C"/>
    <property type="match status" value="1"/>
</dbReference>
<feature type="domain" description="PHD-type" evidence="11">
    <location>
        <begin position="360"/>
        <end position="410"/>
    </location>
</feature>
<reference evidence="15" key="1">
    <citation type="submission" date="2025-08" db="UniProtKB">
        <authorList>
            <consortium name="RefSeq"/>
        </authorList>
    </citation>
    <scope>IDENTIFICATION</scope>
    <source>
        <tissue evidence="15">Sperm</tissue>
    </source>
</reference>
<keyword evidence="3" id="KW-0677">Repeat</keyword>
<feature type="compositionally biased region" description="Polar residues" evidence="10">
    <location>
        <begin position="104"/>
        <end position="114"/>
    </location>
</feature>
<dbReference type="Gene3D" id="3.30.40.10">
    <property type="entry name" value="Zinc/RING finger domain, C3HC4 (zinc finger)"/>
    <property type="match status" value="2"/>
</dbReference>
<feature type="domain" description="PHD-type" evidence="13">
    <location>
        <begin position="246"/>
        <end position="350"/>
    </location>
</feature>
<evidence type="ECO:0000256" key="10">
    <source>
        <dbReference type="SAM" id="MobiDB-lite"/>
    </source>
</evidence>
<evidence type="ECO:0000256" key="3">
    <source>
        <dbReference type="ARBA" id="ARBA00022737"/>
    </source>
</evidence>